<protein>
    <submittedName>
        <fullName evidence="4">Zinc-ribbon domain-containing protein</fullName>
    </submittedName>
</protein>
<gene>
    <name evidence="4" type="ORF">H8S57_06400</name>
</gene>
<feature type="transmembrane region" description="Helical" evidence="2">
    <location>
        <begin position="138"/>
        <end position="160"/>
    </location>
</feature>
<proteinExistence type="predicted"/>
<name>A0A8J6M9M2_9FIRM</name>
<evidence type="ECO:0000256" key="1">
    <source>
        <dbReference type="SAM" id="MobiDB-lite"/>
    </source>
</evidence>
<dbReference type="EMBL" id="JACOPP010000006">
    <property type="protein sequence ID" value="MBC5733355.1"/>
    <property type="molecule type" value="Genomic_DNA"/>
</dbReference>
<dbReference type="InterPro" id="IPR026870">
    <property type="entry name" value="Zinc_ribbon_dom"/>
</dbReference>
<feature type="domain" description="Zinc-ribbon" evidence="3">
    <location>
        <begin position="4"/>
        <end position="25"/>
    </location>
</feature>
<keyword evidence="2" id="KW-0812">Transmembrane</keyword>
<keyword evidence="5" id="KW-1185">Reference proteome</keyword>
<evidence type="ECO:0000313" key="4">
    <source>
        <dbReference type="EMBL" id="MBC5733355.1"/>
    </source>
</evidence>
<feature type="region of interest" description="Disordered" evidence="1">
    <location>
        <begin position="32"/>
        <end position="85"/>
    </location>
</feature>
<feature type="transmembrane region" description="Helical" evidence="2">
    <location>
        <begin position="105"/>
        <end position="126"/>
    </location>
</feature>
<keyword evidence="2" id="KW-1133">Transmembrane helix</keyword>
<evidence type="ECO:0000313" key="5">
    <source>
        <dbReference type="Proteomes" id="UP000661435"/>
    </source>
</evidence>
<reference evidence="4" key="1">
    <citation type="submission" date="2020-08" db="EMBL/GenBank/DDBJ databases">
        <title>Genome public.</title>
        <authorList>
            <person name="Liu C."/>
            <person name="Sun Q."/>
        </authorList>
    </citation>
    <scope>NUCLEOTIDE SEQUENCE</scope>
    <source>
        <strain evidence="4">NSJ-51</strain>
    </source>
</reference>
<feature type="compositionally biased region" description="Pro residues" evidence="1">
    <location>
        <begin position="52"/>
        <end position="67"/>
    </location>
</feature>
<evidence type="ECO:0000259" key="3">
    <source>
        <dbReference type="Pfam" id="PF13240"/>
    </source>
</evidence>
<keyword evidence="2" id="KW-0472">Membrane</keyword>
<dbReference type="Pfam" id="PF13240">
    <property type="entry name" value="Zn_Ribbon_1"/>
    <property type="match status" value="1"/>
</dbReference>
<dbReference type="AlphaFoldDB" id="A0A8J6M9M2"/>
<dbReference type="RefSeq" id="WP_186907255.1">
    <property type="nucleotide sequence ID" value="NZ_JACOPP010000006.1"/>
</dbReference>
<dbReference type="Proteomes" id="UP000661435">
    <property type="component" value="Unassembled WGS sequence"/>
</dbReference>
<comment type="caution">
    <text evidence="4">The sequence shown here is derived from an EMBL/GenBank/DDBJ whole genome shotgun (WGS) entry which is preliminary data.</text>
</comment>
<sequence length="354" mass="36408">MPNCPQCGAALKDGVRFCTGCGRPVLLDTASSAPERAEPLRQSGPSNQAPSVSPPAEPSSPPPPQYTPPRQQTHTAAPPAYSVEGWSGGGPAPGSRYELISTGGFIGILLLMCIPLVGLILMIVWACGGCRKLQKRNLARASLILAVIGLALSLVLGFAFRGVIGRMSAEGIGGTAGAAQSLGLGALLSGSPAGGGAAEDQGGTGTPGLLSGLVGVFSGHAGTEAEDGSSSGTGDLAGLPEAVDQMNQDASAKAGGWPGGLRAYPGGAAVSVETYRTQVTGTTREEMRSYIEALKKDGFAFQDFYELGFTEADMLELNGWWGTDGTLYLSLSYYDGTVTIDHMTELPDLEDYFN</sequence>
<organism evidence="4 5">
    <name type="scientific">Lawsonibacter hominis</name>
    <dbReference type="NCBI Taxonomy" id="2763053"/>
    <lineage>
        <taxon>Bacteria</taxon>
        <taxon>Bacillati</taxon>
        <taxon>Bacillota</taxon>
        <taxon>Clostridia</taxon>
        <taxon>Eubacteriales</taxon>
        <taxon>Oscillospiraceae</taxon>
        <taxon>Lawsonibacter</taxon>
    </lineage>
</organism>
<accession>A0A8J6M9M2</accession>
<evidence type="ECO:0000256" key="2">
    <source>
        <dbReference type="SAM" id="Phobius"/>
    </source>
</evidence>